<keyword evidence="6" id="KW-0408">Iron</keyword>
<dbReference type="Pfam" id="PF02668">
    <property type="entry name" value="TauD"/>
    <property type="match status" value="1"/>
</dbReference>
<evidence type="ECO:0008006" key="12">
    <source>
        <dbReference type="Google" id="ProtNLM"/>
    </source>
</evidence>
<dbReference type="InterPro" id="IPR050411">
    <property type="entry name" value="AlphaKG_dependent_hydroxylases"/>
</dbReference>
<evidence type="ECO:0000259" key="8">
    <source>
        <dbReference type="Pfam" id="PF02668"/>
    </source>
</evidence>
<feature type="domain" description="TauD/TfdA-like" evidence="8">
    <location>
        <begin position="245"/>
        <end position="486"/>
    </location>
</feature>
<protein>
    <recommendedName>
        <fullName evidence="12">Gamma-butyrobetaine dioxygenase</fullName>
    </recommendedName>
</protein>
<dbReference type="GO" id="GO:0005739">
    <property type="term" value="C:mitochondrion"/>
    <property type="evidence" value="ECO:0007669"/>
    <property type="project" value="TreeGrafter"/>
</dbReference>
<name>A0A9N9VDG7_9HYPO</name>
<evidence type="ECO:0000256" key="5">
    <source>
        <dbReference type="ARBA" id="ARBA00023002"/>
    </source>
</evidence>
<dbReference type="InterPro" id="IPR010376">
    <property type="entry name" value="GBBH-like_N"/>
</dbReference>
<dbReference type="Gene3D" id="3.30.2020.30">
    <property type="match status" value="1"/>
</dbReference>
<dbReference type="SUPFAM" id="SSF51197">
    <property type="entry name" value="Clavaminate synthase-like"/>
    <property type="match status" value="1"/>
</dbReference>
<feature type="domain" description="Gamma-butyrobetaine hydroxylase-like N-terminal" evidence="9">
    <location>
        <begin position="121"/>
        <end position="194"/>
    </location>
</feature>
<dbReference type="PANTHER" id="PTHR10696:SF25">
    <property type="entry name" value="OXIDOREDUCTASE AIM17-RELATED"/>
    <property type="match status" value="1"/>
</dbReference>
<evidence type="ECO:0000259" key="9">
    <source>
        <dbReference type="Pfam" id="PF06155"/>
    </source>
</evidence>
<dbReference type="Pfam" id="PF06155">
    <property type="entry name" value="GBBH-like_N"/>
    <property type="match status" value="1"/>
</dbReference>
<feature type="region of interest" description="Disordered" evidence="7">
    <location>
        <begin position="49"/>
        <end position="90"/>
    </location>
</feature>
<feature type="compositionally biased region" description="Polar residues" evidence="7">
    <location>
        <begin position="49"/>
        <end position="64"/>
    </location>
</feature>
<dbReference type="GO" id="GO:0046872">
    <property type="term" value="F:metal ion binding"/>
    <property type="evidence" value="ECO:0007669"/>
    <property type="project" value="UniProtKB-KW"/>
</dbReference>
<dbReference type="PANTHER" id="PTHR10696">
    <property type="entry name" value="GAMMA-BUTYROBETAINE HYDROXYLASE-RELATED"/>
    <property type="match status" value="1"/>
</dbReference>
<sequence length="566" mass="64701">MRVATRRLISSYPRPAAACVAQSHRVFSRPSIGAADVVAFQPCNRFHTSGLSPNRHTSGSSPQYQEDAIEKEEPRHVEVDVQPPAPRSKWRGRQLNIPRLARSLPMHVDAQNGEALQVSWHDNILYVVDESEKGFEFQATQLRDGCQCPRCVDPSSGQKSFATSQVPTWIKIQHVEQTDVGVVVSTFGDLSHSTEDSHVITLTWEWIRNHFSRGTEPINPRMFQLQRRFGLEHWDADIISRKVRRIDYHEYMKGEGAFWDVVQDLVRLGIVFLKNVPRDESSIVEITTRMANIRETFYGRTFDVRAKPNAENVAYTSGYLGLHQDLLYLQPPPKIQVLHCMDNSCSGGESLFSDADRVGRMMWALRDQAPIKNLTQTNVLYGYEKYGHRYMRARQVLNANTSATQVYGGVYWSPPFQKPFRGGGRDLNRWIEGAQIFEALVNEESAMYETKMEPGEAVFFDNMRVLHGRKAFDAAGGGSRWLRGAYISPEDFISRASYAPETHAQPLWARRALWNPGETEAELVATDWYTQLLDRLRRIQTESQAEEHRAVERARSRLQEQGPSFR</sequence>
<reference evidence="10" key="1">
    <citation type="submission" date="2021-10" db="EMBL/GenBank/DDBJ databases">
        <authorList>
            <person name="Piombo E."/>
        </authorList>
    </citation>
    <scope>NUCLEOTIDE SEQUENCE</scope>
</reference>
<feature type="region of interest" description="Disordered" evidence="7">
    <location>
        <begin position="543"/>
        <end position="566"/>
    </location>
</feature>
<dbReference type="InterPro" id="IPR038492">
    <property type="entry name" value="GBBH-like_N_sf"/>
</dbReference>
<dbReference type="OrthoDB" id="406634at2759"/>
<keyword evidence="3" id="KW-0479">Metal-binding</keyword>
<evidence type="ECO:0000313" key="11">
    <source>
        <dbReference type="Proteomes" id="UP000696573"/>
    </source>
</evidence>
<dbReference type="GO" id="GO:0045329">
    <property type="term" value="P:carnitine biosynthetic process"/>
    <property type="evidence" value="ECO:0007669"/>
    <property type="project" value="TreeGrafter"/>
</dbReference>
<dbReference type="Gene3D" id="3.60.130.10">
    <property type="entry name" value="Clavaminate synthase-like"/>
    <property type="match status" value="1"/>
</dbReference>
<dbReference type="EMBL" id="CABFNQ020000592">
    <property type="protein sequence ID" value="CAH0019751.1"/>
    <property type="molecule type" value="Genomic_DNA"/>
</dbReference>
<organism evidence="10 11">
    <name type="scientific">Clonostachys rhizophaga</name>
    <dbReference type="NCBI Taxonomy" id="160324"/>
    <lineage>
        <taxon>Eukaryota</taxon>
        <taxon>Fungi</taxon>
        <taxon>Dikarya</taxon>
        <taxon>Ascomycota</taxon>
        <taxon>Pezizomycotina</taxon>
        <taxon>Sordariomycetes</taxon>
        <taxon>Hypocreomycetidae</taxon>
        <taxon>Hypocreales</taxon>
        <taxon>Bionectriaceae</taxon>
        <taxon>Clonostachys</taxon>
    </lineage>
</organism>
<evidence type="ECO:0000256" key="1">
    <source>
        <dbReference type="ARBA" id="ARBA00001954"/>
    </source>
</evidence>
<dbReference type="GO" id="GO:0016706">
    <property type="term" value="F:2-oxoglutarate-dependent dioxygenase activity"/>
    <property type="evidence" value="ECO:0007669"/>
    <property type="project" value="UniProtKB-ARBA"/>
</dbReference>
<evidence type="ECO:0000313" key="10">
    <source>
        <dbReference type="EMBL" id="CAH0019751.1"/>
    </source>
</evidence>
<keyword evidence="11" id="KW-1185">Reference proteome</keyword>
<dbReference type="AlphaFoldDB" id="A0A9N9VDG7"/>
<evidence type="ECO:0000256" key="4">
    <source>
        <dbReference type="ARBA" id="ARBA00022964"/>
    </source>
</evidence>
<comment type="cofactor">
    <cofactor evidence="1">
        <name>Fe(2+)</name>
        <dbReference type="ChEBI" id="CHEBI:29033"/>
    </cofactor>
</comment>
<dbReference type="InterPro" id="IPR003819">
    <property type="entry name" value="TauD/TfdA-like"/>
</dbReference>
<dbReference type="Proteomes" id="UP000696573">
    <property type="component" value="Unassembled WGS sequence"/>
</dbReference>
<accession>A0A9N9VDG7</accession>
<evidence type="ECO:0000256" key="2">
    <source>
        <dbReference type="ARBA" id="ARBA00008654"/>
    </source>
</evidence>
<evidence type="ECO:0000256" key="6">
    <source>
        <dbReference type="ARBA" id="ARBA00023004"/>
    </source>
</evidence>
<evidence type="ECO:0000256" key="3">
    <source>
        <dbReference type="ARBA" id="ARBA00022723"/>
    </source>
</evidence>
<proteinExistence type="inferred from homology"/>
<dbReference type="InterPro" id="IPR042098">
    <property type="entry name" value="TauD-like_sf"/>
</dbReference>
<keyword evidence="5" id="KW-0560">Oxidoreductase</keyword>
<comment type="similarity">
    <text evidence="2">Belongs to the gamma-BBH/TMLD family.</text>
</comment>
<feature type="compositionally biased region" description="Basic and acidic residues" evidence="7">
    <location>
        <begin position="543"/>
        <end position="558"/>
    </location>
</feature>
<keyword evidence="4" id="KW-0223">Dioxygenase</keyword>
<comment type="caution">
    <text evidence="10">The sequence shown here is derived from an EMBL/GenBank/DDBJ whole genome shotgun (WGS) entry which is preliminary data.</text>
</comment>
<evidence type="ECO:0000256" key="7">
    <source>
        <dbReference type="SAM" id="MobiDB-lite"/>
    </source>
</evidence>
<gene>
    <name evidence="10" type="ORF">CRHIZ90672A_00013776</name>
</gene>